<keyword evidence="2" id="KW-0812">Transmembrane</keyword>
<dbReference type="PROSITE" id="PS51782">
    <property type="entry name" value="LYSM"/>
    <property type="match status" value="1"/>
</dbReference>
<dbReference type="Gene3D" id="3.10.350.10">
    <property type="entry name" value="LysM domain"/>
    <property type="match status" value="1"/>
</dbReference>
<keyword evidence="2" id="KW-0472">Membrane</keyword>
<dbReference type="Pfam" id="PF01476">
    <property type="entry name" value="LysM"/>
    <property type="match status" value="1"/>
</dbReference>
<keyword evidence="2" id="KW-1133">Transmembrane helix</keyword>
<protein>
    <submittedName>
        <fullName evidence="4">LysM domain protein</fullName>
    </submittedName>
</protein>
<accession>A0A0D8BR31</accession>
<gene>
    <name evidence="4" type="ORF">LG52_755</name>
</gene>
<dbReference type="OrthoDB" id="2583609at2"/>
<feature type="transmembrane region" description="Helical" evidence="2">
    <location>
        <begin position="39"/>
        <end position="61"/>
    </location>
</feature>
<evidence type="ECO:0000313" key="5">
    <source>
        <dbReference type="Proteomes" id="UP000032522"/>
    </source>
</evidence>
<feature type="domain" description="LysM" evidence="3">
    <location>
        <begin position="115"/>
        <end position="161"/>
    </location>
</feature>
<dbReference type="CDD" id="cd00118">
    <property type="entry name" value="LysM"/>
    <property type="match status" value="1"/>
</dbReference>
<dbReference type="InterPro" id="IPR018392">
    <property type="entry name" value="LysM"/>
</dbReference>
<name>A0A0D8BR31_GEOKU</name>
<feature type="region of interest" description="Disordered" evidence="1">
    <location>
        <begin position="1"/>
        <end position="34"/>
    </location>
</feature>
<dbReference type="PATRIC" id="fig|1462.6.peg.907"/>
<sequence length="168" mass="18471">MEEASGRLARKKRPASSAGAPPSRLKRRRQKEEQKRKYIPVRLLAFLFLTLPAAVTAVYYAQSKPGTVTVVRHEESGSRETVRIIQEDGAKAEQTSEPKRAAGDGAKSESDAQTITHVVAANETLYSIAMKYYGTPAAMEIIKKENGLSTSRLEPGQTLRIPFPAQTE</sequence>
<evidence type="ECO:0000259" key="3">
    <source>
        <dbReference type="PROSITE" id="PS51782"/>
    </source>
</evidence>
<feature type="compositionally biased region" description="Basic and acidic residues" evidence="1">
    <location>
        <begin position="87"/>
        <end position="110"/>
    </location>
</feature>
<dbReference type="EMBL" id="JYBP01000003">
    <property type="protein sequence ID" value="KJE26601.1"/>
    <property type="molecule type" value="Genomic_DNA"/>
</dbReference>
<feature type="region of interest" description="Disordered" evidence="1">
    <location>
        <begin position="87"/>
        <end position="112"/>
    </location>
</feature>
<evidence type="ECO:0000256" key="1">
    <source>
        <dbReference type="SAM" id="MobiDB-lite"/>
    </source>
</evidence>
<dbReference type="AlphaFoldDB" id="A0A0D8BR31"/>
<dbReference type="RefSeq" id="WP_033010522.1">
    <property type="nucleotide sequence ID" value="NZ_JYBP01000003.1"/>
</dbReference>
<dbReference type="SUPFAM" id="SSF54106">
    <property type="entry name" value="LysM domain"/>
    <property type="match status" value="1"/>
</dbReference>
<comment type="caution">
    <text evidence="4">The sequence shown here is derived from an EMBL/GenBank/DDBJ whole genome shotgun (WGS) entry which is preliminary data.</text>
</comment>
<dbReference type="SMART" id="SM00257">
    <property type="entry name" value="LysM"/>
    <property type="match status" value="1"/>
</dbReference>
<evidence type="ECO:0000313" key="4">
    <source>
        <dbReference type="EMBL" id="KJE26601.1"/>
    </source>
</evidence>
<dbReference type="InterPro" id="IPR036779">
    <property type="entry name" value="LysM_dom_sf"/>
</dbReference>
<reference evidence="4 5" key="1">
    <citation type="submission" date="2015-01" db="EMBL/GenBank/DDBJ databases">
        <authorList>
            <person name="Filippidou S."/>
            <person name="Jeanneret N."/>
            <person name="Russel-Delif L."/>
            <person name="Junier T."/>
            <person name="Wunderlin T."/>
            <person name="Molina V."/>
            <person name="Johnson S.L."/>
            <person name="Davenport K.W."/>
            <person name="Chain P.S."/>
            <person name="Dorador C."/>
            <person name="Junier P."/>
        </authorList>
    </citation>
    <scope>NUCLEOTIDE SEQUENCE [LARGE SCALE GENOMIC DNA]</scope>
    <source>
        <strain evidence="4 5">Et7/4</strain>
    </source>
</reference>
<evidence type="ECO:0000256" key="2">
    <source>
        <dbReference type="SAM" id="Phobius"/>
    </source>
</evidence>
<proteinExistence type="predicted"/>
<dbReference type="Proteomes" id="UP000032522">
    <property type="component" value="Unassembled WGS sequence"/>
</dbReference>
<organism evidence="4 5">
    <name type="scientific">Geobacillus kaustophilus</name>
    <dbReference type="NCBI Taxonomy" id="1462"/>
    <lineage>
        <taxon>Bacteria</taxon>
        <taxon>Bacillati</taxon>
        <taxon>Bacillota</taxon>
        <taxon>Bacilli</taxon>
        <taxon>Bacillales</taxon>
        <taxon>Anoxybacillaceae</taxon>
        <taxon>Geobacillus</taxon>
        <taxon>Geobacillus thermoleovorans group</taxon>
    </lineage>
</organism>